<proteinExistence type="inferred from homology"/>
<dbReference type="Gene3D" id="3.40.50.300">
    <property type="entry name" value="P-loop containing nucleotide triphosphate hydrolases"/>
    <property type="match status" value="1"/>
</dbReference>
<comment type="pathway">
    <text evidence="5">Cofactor biosynthesis; coenzyme A biosynthesis; CoA from (R)-pantothenate: step 5/5.</text>
</comment>
<dbReference type="InterPro" id="IPR027417">
    <property type="entry name" value="P-loop_NTPase"/>
</dbReference>
<dbReference type="EC" id="2.7.1.24" evidence="5 6"/>
<evidence type="ECO:0000256" key="3">
    <source>
        <dbReference type="ARBA" id="ARBA00022840"/>
    </source>
</evidence>
<evidence type="ECO:0000313" key="8">
    <source>
        <dbReference type="Proteomes" id="UP000032076"/>
    </source>
</evidence>
<accession>A0ABD4A1H9</accession>
<keyword evidence="3 5" id="KW-0067">ATP-binding</keyword>
<keyword evidence="5" id="KW-0963">Cytoplasm</keyword>
<dbReference type="GO" id="GO:0005737">
    <property type="term" value="C:cytoplasm"/>
    <property type="evidence" value="ECO:0007669"/>
    <property type="project" value="UniProtKB-SubCell"/>
</dbReference>
<dbReference type="Proteomes" id="UP000032076">
    <property type="component" value="Unassembled WGS sequence"/>
</dbReference>
<dbReference type="HAMAP" id="MF_00376">
    <property type="entry name" value="Dephospho_CoA_kinase"/>
    <property type="match status" value="1"/>
</dbReference>
<keyword evidence="5 7" id="KW-0418">Kinase</keyword>
<comment type="catalytic activity">
    <reaction evidence="5">
        <text>3'-dephospho-CoA + ATP = ADP + CoA + H(+)</text>
        <dbReference type="Rhea" id="RHEA:18245"/>
        <dbReference type="ChEBI" id="CHEBI:15378"/>
        <dbReference type="ChEBI" id="CHEBI:30616"/>
        <dbReference type="ChEBI" id="CHEBI:57287"/>
        <dbReference type="ChEBI" id="CHEBI:57328"/>
        <dbReference type="ChEBI" id="CHEBI:456216"/>
        <dbReference type="EC" id="2.7.1.24"/>
    </reaction>
</comment>
<keyword evidence="2 5" id="KW-0547">Nucleotide-binding</keyword>
<dbReference type="GO" id="GO:0015937">
    <property type="term" value="P:coenzyme A biosynthetic process"/>
    <property type="evidence" value="ECO:0007669"/>
    <property type="project" value="UniProtKB-UniRule"/>
</dbReference>
<dbReference type="NCBIfam" id="TIGR00152">
    <property type="entry name" value="dephospho-CoA kinase"/>
    <property type="match status" value="1"/>
</dbReference>
<dbReference type="CDD" id="cd02022">
    <property type="entry name" value="DPCK"/>
    <property type="match status" value="1"/>
</dbReference>
<dbReference type="Pfam" id="PF01121">
    <property type="entry name" value="CoaE"/>
    <property type="match status" value="1"/>
</dbReference>
<reference evidence="7 8" key="1">
    <citation type="submission" date="2015-01" db="EMBL/GenBank/DDBJ databases">
        <title>Draft Genome Sequences of Four Bacillus thermoamylovorans Strains, Isolated From Food Products.</title>
        <authorList>
            <person name="Krawcyk A.O."/>
            <person name="Berendsen E.M."/>
            <person name="Eijlander R.T."/>
            <person name="de Jong A."/>
            <person name="Wells-Bennik M."/>
            <person name="Kuipers O.P."/>
        </authorList>
    </citation>
    <scope>NUCLEOTIDE SEQUENCE [LARGE SCALE GENOMIC DNA]</scope>
    <source>
        <strain evidence="7 8">B4167</strain>
    </source>
</reference>
<evidence type="ECO:0000256" key="5">
    <source>
        <dbReference type="HAMAP-Rule" id="MF_00376"/>
    </source>
</evidence>
<dbReference type="GO" id="GO:0004140">
    <property type="term" value="F:dephospho-CoA kinase activity"/>
    <property type="evidence" value="ECO:0007669"/>
    <property type="project" value="UniProtKB-UniRule"/>
</dbReference>
<evidence type="ECO:0000256" key="4">
    <source>
        <dbReference type="ARBA" id="ARBA00022993"/>
    </source>
</evidence>
<keyword evidence="5 7" id="KW-0808">Transferase</keyword>
<dbReference type="SUPFAM" id="SSF52540">
    <property type="entry name" value="P-loop containing nucleoside triphosphate hydrolases"/>
    <property type="match status" value="1"/>
</dbReference>
<gene>
    <name evidence="5" type="primary">coaE</name>
    <name evidence="7" type="ORF">B4167_0769</name>
</gene>
<dbReference type="PANTHER" id="PTHR10695">
    <property type="entry name" value="DEPHOSPHO-COA KINASE-RELATED"/>
    <property type="match status" value="1"/>
</dbReference>
<dbReference type="GO" id="GO:0005524">
    <property type="term" value="F:ATP binding"/>
    <property type="evidence" value="ECO:0007669"/>
    <property type="project" value="UniProtKB-UniRule"/>
</dbReference>
<sequence>MGNKEGMKLSLVIGITGSIATGKSTVSKMIKELGYTVVDADIVARVVVEPGEEAYQKIVEHFGEEILLANGEIDRKKLGDLVFQNEEKRLLLNSIVHPAVRKKMNEEKELAFRRGEKVVFLDIPLLYESNLTYMVDKVLVVYVDQTTQLERLMNRNHLTKEEALARITSQLSIEQKRERADAVIDNRGTIEQTKTQLLSILKDWKIL</sequence>
<dbReference type="InterPro" id="IPR001977">
    <property type="entry name" value="Depp_CoAkinase"/>
</dbReference>
<comment type="caution">
    <text evidence="7">The sequence shown here is derived from an EMBL/GenBank/DDBJ whole genome shotgun (WGS) entry which is preliminary data.</text>
</comment>
<dbReference type="AlphaFoldDB" id="A0ABD4A1H9"/>
<dbReference type="PROSITE" id="PS51219">
    <property type="entry name" value="DPCK"/>
    <property type="match status" value="1"/>
</dbReference>
<comment type="similarity">
    <text evidence="1 5">Belongs to the CoaE family.</text>
</comment>
<comment type="function">
    <text evidence="5">Catalyzes the phosphorylation of the 3'-hydroxyl group of dephosphocoenzyme A to form coenzyme A.</text>
</comment>
<keyword evidence="4 5" id="KW-0173">Coenzyme A biosynthesis</keyword>
<evidence type="ECO:0000256" key="1">
    <source>
        <dbReference type="ARBA" id="ARBA00009018"/>
    </source>
</evidence>
<feature type="binding site" evidence="5">
    <location>
        <begin position="20"/>
        <end position="25"/>
    </location>
    <ligand>
        <name>ATP</name>
        <dbReference type="ChEBI" id="CHEBI:30616"/>
    </ligand>
</feature>
<dbReference type="FunFam" id="3.40.50.300:FF:000485">
    <property type="entry name" value="Dephospho-CoA kinase CAB5"/>
    <property type="match status" value="1"/>
</dbReference>
<evidence type="ECO:0000256" key="2">
    <source>
        <dbReference type="ARBA" id="ARBA00022741"/>
    </source>
</evidence>
<dbReference type="EMBL" id="JXLU01000147">
    <property type="protein sequence ID" value="KIO70079.1"/>
    <property type="molecule type" value="Genomic_DNA"/>
</dbReference>
<protein>
    <recommendedName>
        <fullName evidence="5 6">Dephospho-CoA kinase</fullName>
        <ecNumber evidence="5 6">2.7.1.24</ecNumber>
    </recommendedName>
    <alternativeName>
        <fullName evidence="5">Dephosphocoenzyme A kinase</fullName>
    </alternativeName>
</protein>
<evidence type="ECO:0000313" key="7">
    <source>
        <dbReference type="EMBL" id="KIO70079.1"/>
    </source>
</evidence>
<evidence type="ECO:0000256" key="6">
    <source>
        <dbReference type="NCBIfam" id="TIGR00152"/>
    </source>
</evidence>
<dbReference type="PANTHER" id="PTHR10695:SF46">
    <property type="entry name" value="BIFUNCTIONAL COENZYME A SYNTHASE-RELATED"/>
    <property type="match status" value="1"/>
</dbReference>
<organism evidence="7 8">
    <name type="scientific">Caldibacillus thermoamylovorans</name>
    <dbReference type="NCBI Taxonomy" id="35841"/>
    <lineage>
        <taxon>Bacteria</taxon>
        <taxon>Bacillati</taxon>
        <taxon>Bacillota</taxon>
        <taxon>Bacilli</taxon>
        <taxon>Bacillales</taxon>
        <taxon>Bacillaceae</taxon>
        <taxon>Caldibacillus</taxon>
    </lineage>
</organism>
<name>A0ABD4A1H9_9BACI</name>
<comment type="subcellular location">
    <subcellularLocation>
        <location evidence="5">Cytoplasm</location>
    </subcellularLocation>
</comment>